<accession>A0A9X1JSA2</accession>
<reference evidence="3" key="1">
    <citation type="submission" date="2021-04" db="EMBL/GenBank/DDBJ databases">
        <authorList>
            <person name="Pira H."/>
            <person name="Risdian C."/>
            <person name="Wink J."/>
        </authorList>
    </citation>
    <scope>NUCLEOTIDE SEQUENCE</scope>
    <source>
        <strain evidence="3">WHY3</strain>
    </source>
</reference>
<evidence type="ECO:0000259" key="2">
    <source>
        <dbReference type="Pfam" id="PF13490"/>
    </source>
</evidence>
<keyword evidence="4" id="KW-1185">Reference proteome</keyword>
<evidence type="ECO:0000256" key="1">
    <source>
        <dbReference type="SAM" id="Phobius"/>
    </source>
</evidence>
<protein>
    <submittedName>
        <fullName evidence="3">HEAT repeat domain-containing protein</fullName>
    </submittedName>
</protein>
<dbReference type="Pfam" id="PF13646">
    <property type="entry name" value="HEAT_2"/>
    <property type="match status" value="1"/>
</dbReference>
<evidence type="ECO:0000313" key="4">
    <source>
        <dbReference type="Proteomes" id="UP001138894"/>
    </source>
</evidence>
<gene>
    <name evidence="3" type="ORF">KCG49_16210</name>
</gene>
<keyword evidence="1" id="KW-0472">Membrane</keyword>
<keyword evidence="1" id="KW-1133">Transmembrane helix</keyword>
<feature type="domain" description="Putative zinc-finger" evidence="2">
    <location>
        <begin position="3"/>
        <end position="36"/>
    </location>
</feature>
<evidence type="ECO:0000313" key="3">
    <source>
        <dbReference type="EMBL" id="MBV7270728.1"/>
    </source>
</evidence>
<dbReference type="InterPro" id="IPR027383">
    <property type="entry name" value="Znf_put"/>
</dbReference>
<proteinExistence type="predicted"/>
<dbReference type="Proteomes" id="UP001138894">
    <property type="component" value="Unassembled WGS sequence"/>
</dbReference>
<dbReference type="Pfam" id="PF13490">
    <property type="entry name" value="zf-HC2"/>
    <property type="match status" value="1"/>
</dbReference>
<sequence length="262" mass="29832">MNCKDIVNLINDYKYNNLDYTNKTLVEEHLKSCSSCTQIHQEFIHLIDTINQVQEELPDKDLELNFNAMLAKEKLALKTSKSIAFKPKKKVLKSILQVAATILLMISCYVLGSYKDRASKAKEIAFLKQEKTEMQTVATLSLIDNESASKRLQAVSYAKDIAQPNNEILSVLIAKMKNDKHTNVRLAATNALAKFAKNTMVRQALIKALKTEENANMQIELIQILVDIEEKQVIPSMEKLLQNKETPNYIKDHIKLELKQII</sequence>
<keyword evidence="1" id="KW-0812">Transmembrane</keyword>
<feature type="transmembrane region" description="Helical" evidence="1">
    <location>
        <begin position="91"/>
        <end position="112"/>
    </location>
</feature>
<name>A0A9X1JSA2_9FLAO</name>
<organism evidence="3 4">
    <name type="scientific">Winogradskyella luteola</name>
    <dbReference type="NCBI Taxonomy" id="2828330"/>
    <lineage>
        <taxon>Bacteria</taxon>
        <taxon>Pseudomonadati</taxon>
        <taxon>Bacteroidota</taxon>
        <taxon>Flavobacteriia</taxon>
        <taxon>Flavobacteriales</taxon>
        <taxon>Flavobacteriaceae</taxon>
        <taxon>Winogradskyella</taxon>
    </lineage>
</organism>
<dbReference type="RefSeq" id="WP_218548003.1">
    <property type="nucleotide sequence ID" value="NZ_JAGSPD010000028.1"/>
</dbReference>
<dbReference type="EMBL" id="JAGSPD010000028">
    <property type="protein sequence ID" value="MBV7270728.1"/>
    <property type="molecule type" value="Genomic_DNA"/>
</dbReference>
<dbReference type="AlphaFoldDB" id="A0A9X1JSA2"/>
<comment type="caution">
    <text evidence="3">The sequence shown here is derived from an EMBL/GenBank/DDBJ whole genome shotgun (WGS) entry which is preliminary data.</text>
</comment>